<dbReference type="Gene3D" id="1.20.1720.10">
    <property type="entry name" value="Multidrug resistance protein D"/>
    <property type="match status" value="1"/>
</dbReference>
<evidence type="ECO:0000256" key="5">
    <source>
        <dbReference type="ARBA" id="ARBA00022989"/>
    </source>
</evidence>
<accession>A0ABV9DMK5</accession>
<dbReference type="PANTHER" id="PTHR43124:SF3">
    <property type="entry name" value="CHLORAMPHENICOL EFFLUX PUMP RV0191"/>
    <property type="match status" value="1"/>
</dbReference>
<feature type="transmembrane region" description="Helical" evidence="7">
    <location>
        <begin position="47"/>
        <end position="65"/>
    </location>
</feature>
<keyword evidence="3" id="KW-1003">Cell membrane</keyword>
<keyword evidence="5 7" id="KW-1133">Transmembrane helix</keyword>
<evidence type="ECO:0000256" key="3">
    <source>
        <dbReference type="ARBA" id="ARBA00022475"/>
    </source>
</evidence>
<evidence type="ECO:0000256" key="6">
    <source>
        <dbReference type="ARBA" id="ARBA00023136"/>
    </source>
</evidence>
<feature type="transmembrane region" description="Helical" evidence="7">
    <location>
        <begin position="77"/>
        <end position="95"/>
    </location>
</feature>
<dbReference type="RefSeq" id="WP_390298921.1">
    <property type="nucleotide sequence ID" value="NZ_JBHSFU010000012.1"/>
</dbReference>
<feature type="transmembrane region" description="Helical" evidence="7">
    <location>
        <begin position="132"/>
        <end position="151"/>
    </location>
</feature>
<dbReference type="InterPro" id="IPR020846">
    <property type="entry name" value="MFS_dom"/>
</dbReference>
<dbReference type="EMBL" id="JBHSFU010000012">
    <property type="protein sequence ID" value="MFC4559877.1"/>
    <property type="molecule type" value="Genomic_DNA"/>
</dbReference>
<organism evidence="9 10">
    <name type="scientific">Virgibacillus kekensis</name>
    <dbReference type="NCBI Taxonomy" id="202261"/>
    <lineage>
        <taxon>Bacteria</taxon>
        <taxon>Bacillati</taxon>
        <taxon>Bacillota</taxon>
        <taxon>Bacilli</taxon>
        <taxon>Bacillales</taxon>
        <taxon>Bacillaceae</taxon>
        <taxon>Virgibacillus</taxon>
    </lineage>
</organism>
<evidence type="ECO:0000256" key="7">
    <source>
        <dbReference type="SAM" id="Phobius"/>
    </source>
</evidence>
<keyword evidence="6 7" id="KW-0472">Membrane</keyword>
<protein>
    <submittedName>
        <fullName evidence="9">MFS transporter</fullName>
    </submittedName>
</protein>
<evidence type="ECO:0000256" key="4">
    <source>
        <dbReference type="ARBA" id="ARBA00022692"/>
    </source>
</evidence>
<evidence type="ECO:0000313" key="10">
    <source>
        <dbReference type="Proteomes" id="UP001595989"/>
    </source>
</evidence>
<dbReference type="Proteomes" id="UP001595989">
    <property type="component" value="Unassembled WGS sequence"/>
</dbReference>
<gene>
    <name evidence="9" type="ORF">ACFO3D_16970</name>
</gene>
<comment type="subcellular location">
    <subcellularLocation>
        <location evidence="1">Cell membrane</location>
        <topology evidence="1">Multi-pass membrane protein</topology>
    </subcellularLocation>
</comment>
<keyword evidence="2" id="KW-0813">Transport</keyword>
<dbReference type="Pfam" id="PF07690">
    <property type="entry name" value="MFS_1"/>
    <property type="match status" value="1"/>
</dbReference>
<name>A0ABV9DMK5_9BACI</name>
<dbReference type="InterPro" id="IPR036259">
    <property type="entry name" value="MFS_trans_sf"/>
</dbReference>
<feature type="transmembrane region" description="Helical" evidence="7">
    <location>
        <begin position="7"/>
        <end position="27"/>
    </location>
</feature>
<dbReference type="InterPro" id="IPR011701">
    <property type="entry name" value="MFS"/>
</dbReference>
<sequence>MIQTDSHYTFITLLLFWCALVVVSGVYVTIPLTSDIAGEFYVTETTAASAGSVFSLFYAVGFLVFGPMSDKFGRKRMIVTGMGLLSAVTLAVAYAETLMWLIALRGAQGFFAATFAPAALAYVFDVFPKRRLVTAIGFISFGFLTAGQFISTLK</sequence>
<feature type="domain" description="Major facilitator superfamily (MFS) profile" evidence="8">
    <location>
        <begin position="11"/>
        <end position="154"/>
    </location>
</feature>
<evidence type="ECO:0000259" key="8">
    <source>
        <dbReference type="PROSITE" id="PS50850"/>
    </source>
</evidence>
<comment type="caution">
    <text evidence="9">The sequence shown here is derived from an EMBL/GenBank/DDBJ whole genome shotgun (WGS) entry which is preliminary data.</text>
</comment>
<dbReference type="InterPro" id="IPR050189">
    <property type="entry name" value="MFS_Efflux_Transporters"/>
</dbReference>
<proteinExistence type="predicted"/>
<reference evidence="10" key="1">
    <citation type="journal article" date="2019" name="Int. J. Syst. Evol. Microbiol.">
        <title>The Global Catalogue of Microorganisms (GCM) 10K type strain sequencing project: providing services to taxonomists for standard genome sequencing and annotation.</title>
        <authorList>
            <consortium name="The Broad Institute Genomics Platform"/>
            <consortium name="The Broad Institute Genome Sequencing Center for Infectious Disease"/>
            <person name="Wu L."/>
            <person name="Ma J."/>
        </authorList>
    </citation>
    <scope>NUCLEOTIDE SEQUENCE [LARGE SCALE GENOMIC DNA]</scope>
    <source>
        <strain evidence="10">CGMCC 4.7426</strain>
    </source>
</reference>
<dbReference type="PROSITE" id="PS50850">
    <property type="entry name" value="MFS"/>
    <property type="match status" value="1"/>
</dbReference>
<evidence type="ECO:0000256" key="1">
    <source>
        <dbReference type="ARBA" id="ARBA00004651"/>
    </source>
</evidence>
<feature type="transmembrane region" description="Helical" evidence="7">
    <location>
        <begin position="107"/>
        <end position="125"/>
    </location>
</feature>
<keyword evidence="4 7" id="KW-0812">Transmembrane</keyword>
<evidence type="ECO:0000256" key="2">
    <source>
        <dbReference type="ARBA" id="ARBA00022448"/>
    </source>
</evidence>
<keyword evidence="10" id="KW-1185">Reference proteome</keyword>
<dbReference type="PANTHER" id="PTHR43124">
    <property type="entry name" value="PURINE EFFLUX PUMP PBUE"/>
    <property type="match status" value="1"/>
</dbReference>
<dbReference type="SUPFAM" id="SSF103473">
    <property type="entry name" value="MFS general substrate transporter"/>
    <property type="match status" value="1"/>
</dbReference>
<evidence type="ECO:0000313" key="9">
    <source>
        <dbReference type="EMBL" id="MFC4559877.1"/>
    </source>
</evidence>